<keyword evidence="3" id="KW-1185">Reference proteome</keyword>
<dbReference type="STRING" id="1314778.A0A5C3PGL8"/>
<accession>A0A5C3PGL8</accession>
<dbReference type="AlphaFoldDB" id="A0A5C3PGL8"/>
<proteinExistence type="predicted"/>
<reference evidence="2 3" key="1">
    <citation type="journal article" date="2019" name="Nat. Ecol. Evol.">
        <title>Megaphylogeny resolves global patterns of mushroom evolution.</title>
        <authorList>
            <person name="Varga T."/>
            <person name="Krizsan K."/>
            <person name="Foldi C."/>
            <person name="Dima B."/>
            <person name="Sanchez-Garcia M."/>
            <person name="Sanchez-Ramirez S."/>
            <person name="Szollosi G.J."/>
            <person name="Szarkandi J.G."/>
            <person name="Papp V."/>
            <person name="Albert L."/>
            <person name="Andreopoulos W."/>
            <person name="Angelini C."/>
            <person name="Antonin V."/>
            <person name="Barry K.W."/>
            <person name="Bougher N.L."/>
            <person name="Buchanan P."/>
            <person name="Buyck B."/>
            <person name="Bense V."/>
            <person name="Catcheside P."/>
            <person name="Chovatia M."/>
            <person name="Cooper J."/>
            <person name="Damon W."/>
            <person name="Desjardin D."/>
            <person name="Finy P."/>
            <person name="Geml J."/>
            <person name="Haridas S."/>
            <person name="Hughes K."/>
            <person name="Justo A."/>
            <person name="Karasinski D."/>
            <person name="Kautmanova I."/>
            <person name="Kiss B."/>
            <person name="Kocsube S."/>
            <person name="Kotiranta H."/>
            <person name="LaButti K.M."/>
            <person name="Lechner B.E."/>
            <person name="Liimatainen K."/>
            <person name="Lipzen A."/>
            <person name="Lukacs Z."/>
            <person name="Mihaltcheva S."/>
            <person name="Morgado L.N."/>
            <person name="Niskanen T."/>
            <person name="Noordeloos M.E."/>
            <person name="Ohm R.A."/>
            <person name="Ortiz-Santana B."/>
            <person name="Ovrebo C."/>
            <person name="Racz N."/>
            <person name="Riley R."/>
            <person name="Savchenko A."/>
            <person name="Shiryaev A."/>
            <person name="Soop K."/>
            <person name="Spirin V."/>
            <person name="Szebenyi C."/>
            <person name="Tomsovsky M."/>
            <person name="Tulloss R.E."/>
            <person name="Uehling J."/>
            <person name="Grigoriev I.V."/>
            <person name="Vagvolgyi C."/>
            <person name="Papp T."/>
            <person name="Martin F.M."/>
            <person name="Miettinen O."/>
            <person name="Hibbett D.S."/>
            <person name="Nagy L.G."/>
        </authorList>
    </citation>
    <scope>NUCLEOTIDE SEQUENCE [LARGE SCALE GENOMIC DNA]</scope>
    <source>
        <strain evidence="2 3">HHB13444</strain>
    </source>
</reference>
<feature type="region of interest" description="Disordered" evidence="1">
    <location>
        <begin position="1"/>
        <end position="20"/>
    </location>
</feature>
<evidence type="ECO:0000313" key="3">
    <source>
        <dbReference type="Proteomes" id="UP000308197"/>
    </source>
</evidence>
<dbReference type="Proteomes" id="UP000308197">
    <property type="component" value="Unassembled WGS sequence"/>
</dbReference>
<name>A0A5C3PGL8_9APHY</name>
<sequence>MPSSSPESPSPDGGAAGIPAPALDSLGIQLECPKAPVDALIRLTASRAQSGHPIRSLECNISGTTQEDLASVAEYVEHLDVTSRPLFNEISCDVPAVFKMKNDYWELFRREDGMEGWDLPESPE</sequence>
<organism evidence="2 3">
    <name type="scientific">Polyporus arcularius HHB13444</name>
    <dbReference type="NCBI Taxonomy" id="1314778"/>
    <lineage>
        <taxon>Eukaryota</taxon>
        <taxon>Fungi</taxon>
        <taxon>Dikarya</taxon>
        <taxon>Basidiomycota</taxon>
        <taxon>Agaricomycotina</taxon>
        <taxon>Agaricomycetes</taxon>
        <taxon>Polyporales</taxon>
        <taxon>Polyporaceae</taxon>
        <taxon>Polyporus</taxon>
    </lineage>
</organism>
<evidence type="ECO:0000256" key="1">
    <source>
        <dbReference type="SAM" id="MobiDB-lite"/>
    </source>
</evidence>
<dbReference type="InParanoid" id="A0A5C3PGL8"/>
<evidence type="ECO:0000313" key="2">
    <source>
        <dbReference type="EMBL" id="TFK87340.1"/>
    </source>
</evidence>
<dbReference type="EMBL" id="ML211158">
    <property type="protein sequence ID" value="TFK87340.1"/>
    <property type="molecule type" value="Genomic_DNA"/>
</dbReference>
<gene>
    <name evidence="2" type="ORF">K466DRAFT_586471</name>
</gene>
<protein>
    <submittedName>
        <fullName evidence="2">Uncharacterized protein</fullName>
    </submittedName>
</protein>